<comment type="caution">
    <text evidence="1">The sequence shown here is derived from an EMBL/GenBank/DDBJ whole genome shotgun (WGS) entry which is preliminary data.</text>
</comment>
<evidence type="ECO:0000313" key="2">
    <source>
        <dbReference type="Proteomes" id="UP001062846"/>
    </source>
</evidence>
<dbReference type="EMBL" id="CM046400">
    <property type="protein sequence ID" value="KAI8523537.1"/>
    <property type="molecule type" value="Genomic_DNA"/>
</dbReference>
<keyword evidence="2" id="KW-1185">Reference proteome</keyword>
<organism evidence="1 2">
    <name type="scientific">Rhododendron molle</name>
    <name type="common">Chinese azalea</name>
    <name type="synonym">Azalea mollis</name>
    <dbReference type="NCBI Taxonomy" id="49168"/>
    <lineage>
        <taxon>Eukaryota</taxon>
        <taxon>Viridiplantae</taxon>
        <taxon>Streptophyta</taxon>
        <taxon>Embryophyta</taxon>
        <taxon>Tracheophyta</taxon>
        <taxon>Spermatophyta</taxon>
        <taxon>Magnoliopsida</taxon>
        <taxon>eudicotyledons</taxon>
        <taxon>Gunneridae</taxon>
        <taxon>Pentapetalae</taxon>
        <taxon>asterids</taxon>
        <taxon>Ericales</taxon>
        <taxon>Ericaceae</taxon>
        <taxon>Ericoideae</taxon>
        <taxon>Rhodoreae</taxon>
        <taxon>Rhododendron</taxon>
    </lineage>
</organism>
<evidence type="ECO:0000313" key="1">
    <source>
        <dbReference type="EMBL" id="KAI8523537.1"/>
    </source>
</evidence>
<proteinExistence type="predicted"/>
<accession>A0ACC0L4R4</accession>
<reference evidence="1" key="1">
    <citation type="submission" date="2022-02" db="EMBL/GenBank/DDBJ databases">
        <title>Plant Genome Project.</title>
        <authorList>
            <person name="Zhang R.-G."/>
        </authorList>
    </citation>
    <scope>NUCLEOTIDE SEQUENCE</scope>
    <source>
        <strain evidence="1">AT1</strain>
    </source>
</reference>
<protein>
    <submittedName>
        <fullName evidence="1">Uncharacterized protein</fullName>
    </submittedName>
</protein>
<sequence>MEDKGKKCVSGQPSLLNRPPVSSKSITATPPPASLPAASGSCDVGWEQMQPYSTNQGETGSKQTQFHLESFEGTTRPPISLNDKPQIPPPLLLSRNPIKSVTPSFDKHGGITVKTELGIDYEMKLGRNKDTNMDDKRFRRILSNRISAQKSRTRKLQYVNDMERKRKDLEVEIATLAPLIENEQEKQKRLQMENFFLKERISVCEDRAKLSIALVEENRAVIRRLKEVYAAQQNMYSMQVGDQEFWNSSTRVNNDDEQMMMTMMTTMGDSDSSPKAPMAEDQALSFNSLTIDPPNSLHDHVKYL</sequence>
<dbReference type="Proteomes" id="UP001062846">
    <property type="component" value="Chromosome 13"/>
</dbReference>
<name>A0ACC0L4R4_RHOML</name>
<gene>
    <name evidence="1" type="ORF">RHMOL_Rhmol13G0081800</name>
</gene>